<dbReference type="EMBL" id="BK068113">
    <property type="protein sequence ID" value="DBA56393.1"/>
    <property type="molecule type" value="Genomic_DNA"/>
</dbReference>
<evidence type="ECO:0008006" key="3">
    <source>
        <dbReference type="Google" id="ProtNLM"/>
    </source>
</evidence>
<organism evidence="2">
    <name type="scientific">Porphyromonas phage phage032a_KCOM2801</name>
    <dbReference type="NCBI Taxonomy" id="3154122"/>
    <lineage>
        <taxon>Viruses</taxon>
        <taxon>Duplodnaviria</taxon>
        <taxon>Heunggongvirae</taxon>
        <taxon>Uroviricota</taxon>
        <taxon>Caudoviricetes</taxon>
        <taxon>Nixviridae</taxon>
        <taxon>Nixvirus</taxon>
        <taxon>Nixvirus pging00X</taxon>
    </lineage>
</organism>
<name>A0AAT9JGU4_9CAUD</name>
<accession>A0AAT9JGU4</accession>
<feature type="transmembrane region" description="Helical" evidence="1">
    <location>
        <begin position="46"/>
        <end position="66"/>
    </location>
</feature>
<keyword evidence="1" id="KW-0812">Transmembrane</keyword>
<evidence type="ECO:0000313" key="2">
    <source>
        <dbReference type="EMBL" id="DBA56393.1"/>
    </source>
</evidence>
<reference evidence="2" key="2">
    <citation type="submission" date="2024-05" db="EMBL/GenBank/DDBJ databases">
        <authorList>
            <person name="Matrishin C.B."/>
            <person name="Kauffman K.M."/>
        </authorList>
    </citation>
    <scope>NUCLEOTIDE SEQUENCE</scope>
</reference>
<sequence>MNKQSKKNPSGATKFYLACALIFVGIVLLFSGFWVPPLGVIHESNLIAFGEILTFAGALIGLDYSYRYKLLKLESDVQEIVRKEIKRQTGEEEA</sequence>
<evidence type="ECO:0000256" key="1">
    <source>
        <dbReference type="SAM" id="Phobius"/>
    </source>
</evidence>
<feature type="transmembrane region" description="Helical" evidence="1">
    <location>
        <begin position="12"/>
        <end position="34"/>
    </location>
</feature>
<reference evidence="2" key="1">
    <citation type="journal article" date="2023" name="Microbiome">
        <title>Phages are unrecognized players in the ecology of the oral pathogen Porphyromonas gingivalis.</title>
        <authorList>
            <person name="Matrishin C.B."/>
            <person name="Haase E.M."/>
            <person name="Dewhirst F.E."/>
            <person name="Mark Welch J.L."/>
            <person name="Miranda-Sanchez F."/>
            <person name="Chen T."/>
            <person name="MacFarland D.C."/>
            <person name="Kauffman K.M."/>
        </authorList>
    </citation>
    <scope>NUCLEOTIDE SEQUENCE</scope>
</reference>
<keyword evidence="1" id="KW-0472">Membrane</keyword>
<proteinExistence type="predicted"/>
<keyword evidence="1" id="KW-1133">Transmembrane helix</keyword>
<protein>
    <recommendedName>
        <fullName evidence="3">Holin</fullName>
    </recommendedName>
</protein>